<name>A0A6P2BXW2_9ACTN</name>
<dbReference type="Gene3D" id="1.10.10.60">
    <property type="entry name" value="Homeodomain-like"/>
    <property type="match status" value="1"/>
</dbReference>
<evidence type="ECO:0000256" key="1">
    <source>
        <dbReference type="ARBA" id="ARBA00023015"/>
    </source>
</evidence>
<keyword evidence="7" id="KW-1185">Reference proteome</keyword>
<dbReference type="InterPro" id="IPR001647">
    <property type="entry name" value="HTH_TetR"/>
</dbReference>
<feature type="domain" description="HTH tetR-type" evidence="5">
    <location>
        <begin position="23"/>
        <end position="83"/>
    </location>
</feature>
<dbReference type="SUPFAM" id="SSF48498">
    <property type="entry name" value="Tetracyclin repressor-like, C-terminal domain"/>
    <property type="match status" value="1"/>
</dbReference>
<dbReference type="InterPro" id="IPR050109">
    <property type="entry name" value="HTH-type_TetR-like_transc_reg"/>
</dbReference>
<dbReference type="EMBL" id="RPFW01000003">
    <property type="protein sequence ID" value="TVZ03932.1"/>
    <property type="molecule type" value="Genomic_DNA"/>
</dbReference>
<evidence type="ECO:0000256" key="3">
    <source>
        <dbReference type="ARBA" id="ARBA00023163"/>
    </source>
</evidence>
<keyword evidence="3" id="KW-0804">Transcription</keyword>
<dbReference type="OrthoDB" id="9796019at2"/>
<feature type="DNA-binding region" description="H-T-H motif" evidence="4">
    <location>
        <begin position="46"/>
        <end position="65"/>
    </location>
</feature>
<dbReference type="Proteomes" id="UP000460272">
    <property type="component" value="Unassembled WGS sequence"/>
</dbReference>
<dbReference type="PANTHER" id="PTHR30055">
    <property type="entry name" value="HTH-TYPE TRANSCRIPTIONAL REGULATOR RUTR"/>
    <property type="match status" value="1"/>
</dbReference>
<dbReference type="GO" id="GO:0003700">
    <property type="term" value="F:DNA-binding transcription factor activity"/>
    <property type="evidence" value="ECO:0007669"/>
    <property type="project" value="TreeGrafter"/>
</dbReference>
<dbReference type="RefSeq" id="WP_145853802.1">
    <property type="nucleotide sequence ID" value="NZ_RPFW01000003.1"/>
</dbReference>
<protein>
    <submittedName>
        <fullName evidence="6">TetR/AcrR family transcriptional regulator</fullName>
    </submittedName>
</protein>
<dbReference type="InterPro" id="IPR023772">
    <property type="entry name" value="DNA-bd_HTH_TetR-type_CS"/>
</dbReference>
<dbReference type="PANTHER" id="PTHR30055:SF149">
    <property type="entry name" value="TETR-FAMILY TRANSCRIPTIONAL REGULATOR"/>
    <property type="match status" value="1"/>
</dbReference>
<evidence type="ECO:0000256" key="4">
    <source>
        <dbReference type="PROSITE-ProRule" id="PRU00335"/>
    </source>
</evidence>
<dbReference type="Pfam" id="PF16859">
    <property type="entry name" value="TetR_C_11"/>
    <property type="match status" value="1"/>
</dbReference>
<gene>
    <name evidence="6" type="ORF">EAS64_15980</name>
</gene>
<comment type="caution">
    <text evidence="6">The sequence shown here is derived from an EMBL/GenBank/DDBJ whole genome shotgun (WGS) entry which is preliminary data.</text>
</comment>
<dbReference type="Pfam" id="PF00440">
    <property type="entry name" value="TetR_N"/>
    <property type="match status" value="1"/>
</dbReference>
<dbReference type="AlphaFoldDB" id="A0A6P2BXW2"/>
<proteinExistence type="predicted"/>
<dbReference type="GO" id="GO:0000976">
    <property type="term" value="F:transcription cis-regulatory region binding"/>
    <property type="evidence" value="ECO:0007669"/>
    <property type="project" value="TreeGrafter"/>
</dbReference>
<dbReference type="InterPro" id="IPR036271">
    <property type="entry name" value="Tet_transcr_reg_TetR-rel_C_sf"/>
</dbReference>
<accession>A0A6P2BXW2</accession>
<dbReference type="PROSITE" id="PS50977">
    <property type="entry name" value="HTH_TETR_2"/>
    <property type="match status" value="1"/>
</dbReference>
<evidence type="ECO:0000313" key="7">
    <source>
        <dbReference type="Proteomes" id="UP000460272"/>
    </source>
</evidence>
<evidence type="ECO:0000259" key="5">
    <source>
        <dbReference type="PROSITE" id="PS50977"/>
    </source>
</evidence>
<keyword evidence="2 4" id="KW-0238">DNA-binding</keyword>
<dbReference type="Gene3D" id="1.10.357.10">
    <property type="entry name" value="Tetracycline Repressor, domain 2"/>
    <property type="match status" value="1"/>
</dbReference>
<dbReference type="InterPro" id="IPR009057">
    <property type="entry name" value="Homeodomain-like_sf"/>
</dbReference>
<dbReference type="PROSITE" id="PS01081">
    <property type="entry name" value="HTH_TETR_1"/>
    <property type="match status" value="1"/>
</dbReference>
<keyword evidence="1" id="KW-0805">Transcription regulation</keyword>
<evidence type="ECO:0000313" key="6">
    <source>
        <dbReference type="EMBL" id="TVZ03932.1"/>
    </source>
</evidence>
<reference evidence="6 7" key="1">
    <citation type="submission" date="2018-11" db="EMBL/GenBank/DDBJ databases">
        <title>Trebonia kvetii gen.nov., sp.nov., a novel acidophilic actinobacterium, and proposal of the new actinobacterial family Treboniaceae fam. nov.</title>
        <authorList>
            <person name="Rapoport D."/>
            <person name="Sagova-Mareckova M."/>
            <person name="Sedlacek I."/>
            <person name="Provaznik J."/>
            <person name="Kralova S."/>
            <person name="Pavlinic D."/>
            <person name="Benes V."/>
            <person name="Kopecky J."/>
        </authorList>
    </citation>
    <scope>NUCLEOTIDE SEQUENCE [LARGE SCALE GENOMIC DNA]</scope>
    <source>
        <strain evidence="6 7">15Tr583</strain>
    </source>
</reference>
<organism evidence="6 7">
    <name type="scientific">Trebonia kvetii</name>
    <dbReference type="NCBI Taxonomy" id="2480626"/>
    <lineage>
        <taxon>Bacteria</taxon>
        <taxon>Bacillati</taxon>
        <taxon>Actinomycetota</taxon>
        <taxon>Actinomycetes</taxon>
        <taxon>Streptosporangiales</taxon>
        <taxon>Treboniaceae</taxon>
        <taxon>Trebonia</taxon>
    </lineage>
</organism>
<sequence>MPASASADSRRQNKRGVLGSSLTPREAELLTVTLEVLRETGYDKFTVDQVAARAHASKTTVYRRWPSKAELVCAAFADLIQREQGLPADSGSLRDDLLRLAEIIARDADEYGRTIAGILAAGERSPRLRELLVDDLQRARKEQFHGILQRAVTRGEIYPEVISEDIWDVLPAYIMFLVLQHRRPVPAGTLQAFVDEVLLPSLTRLPS</sequence>
<dbReference type="SUPFAM" id="SSF46689">
    <property type="entry name" value="Homeodomain-like"/>
    <property type="match status" value="1"/>
</dbReference>
<dbReference type="InterPro" id="IPR011075">
    <property type="entry name" value="TetR_C"/>
</dbReference>
<evidence type="ECO:0000256" key="2">
    <source>
        <dbReference type="ARBA" id="ARBA00023125"/>
    </source>
</evidence>